<reference evidence="3 4" key="1">
    <citation type="submission" date="2016-01" db="EMBL/GenBank/DDBJ databases">
        <title>High potential of lignocellulose degradation of a new Verrucomicrobia species.</title>
        <authorList>
            <person name="Wang Y."/>
            <person name="Shi Y."/>
            <person name="Qiu Z."/>
            <person name="Liu S."/>
            <person name="Yang H."/>
        </authorList>
    </citation>
    <scope>NUCLEOTIDE SEQUENCE [LARGE SCALE GENOMIC DNA]</scope>
    <source>
        <strain evidence="3 4">TSB47</strain>
    </source>
</reference>
<dbReference type="Pfam" id="PF13607">
    <property type="entry name" value="Succ_CoA_lig"/>
    <property type="match status" value="1"/>
</dbReference>
<dbReference type="EMBL" id="LRRQ01000048">
    <property type="protein sequence ID" value="OAM90773.1"/>
    <property type="molecule type" value="Genomic_DNA"/>
</dbReference>
<evidence type="ECO:0000313" key="3">
    <source>
        <dbReference type="EMBL" id="OAM90773.1"/>
    </source>
</evidence>
<proteinExistence type="predicted"/>
<dbReference type="GO" id="GO:0009361">
    <property type="term" value="C:succinate-CoA ligase complex (ADP-forming)"/>
    <property type="evidence" value="ECO:0007669"/>
    <property type="project" value="TreeGrafter"/>
</dbReference>
<dbReference type="GO" id="GO:0005829">
    <property type="term" value="C:cytosol"/>
    <property type="evidence" value="ECO:0007669"/>
    <property type="project" value="TreeGrafter"/>
</dbReference>
<keyword evidence="4" id="KW-1185">Reference proteome</keyword>
<dbReference type="OrthoDB" id="6193532at2"/>
<dbReference type="PANTHER" id="PTHR11117">
    <property type="entry name" value="SUCCINYL-COA LIGASE SUBUNIT ALPHA"/>
    <property type="match status" value="1"/>
</dbReference>
<evidence type="ECO:0000259" key="1">
    <source>
        <dbReference type="Pfam" id="PF00549"/>
    </source>
</evidence>
<evidence type="ECO:0000259" key="2">
    <source>
        <dbReference type="Pfam" id="PF13607"/>
    </source>
</evidence>
<accession>A0A178ILK7</accession>
<dbReference type="GO" id="GO:0006099">
    <property type="term" value="P:tricarboxylic acid cycle"/>
    <property type="evidence" value="ECO:0007669"/>
    <property type="project" value="TreeGrafter"/>
</dbReference>
<dbReference type="Gene3D" id="3.40.50.720">
    <property type="entry name" value="NAD(P)-binding Rossmann-like Domain"/>
    <property type="match status" value="1"/>
</dbReference>
<organism evidence="3 4">
    <name type="scientific">Termitidicoccus mucosus</name>
    <dbReference type="NCBI Taxonomy" id="1184151"/>
    <lineage>
        <taxon>Bacteria</taxon>
        <taxon>Pseudomonadati</taxon>
        <taxon>Verrucomicrobiota</taxon>
        <taxon>Opitutia</taxon>
        <taxon>Opitutales</taxon>
        <taxon>Opitutaceae</taxon>
        <taxon>Termitidicoccus</taxon>
    </lineage>
</organism>
<dbReference type="Proteomes" id="UP000078486">
    <property type="component" value="Unassembled WGS sequence"/>
</dbReference>
<comment type="caution">
    <text evidence="3">The sequence shown here is derived from an EMBL/GenBank/DDBJ whole genome shotgun (WGS) entry which is preliminary data.</text>
</comment>
<sequence length="523" mass="53922">MLIKCIIRPNEYHDSVFLMGVARHAGQLPGVQRAALAMGTAMNKGLLKDMELFSDAAGDAGPNDLVIAVRVADEEAFAIAKAEIERRLKEKAAVRSSDGGLGGGARTLHTIGAACAAAPGLNLALISLPGEYAAAEAAKALSQGLNVYMFSDDISYADEVMLKKLAREKNLMMMGPGCGLAFLQQTAIGLCSKTHSGPVGLVAASGSGLQETMVQIDRLGLGVSQAIGTGGRDLRDEVGGLATLQALDLLEADPATTVIVLISKPPGAKTAAAVLERVRACKKPVVVDFIGGSPAAVTAAGAHFAATFEEAAKLAARLARGGDVAPLSDDADARALAAREAAGLAPGQRYLRGIFCGGTLAEEAMMVMRPPLPEIHSNTAVMPEFNLKDALVSEKHTVIDIGTEDFTRGRPHAAIDPAPRVERFAAEAADPSVAVILLDFLLGYGCHVDPCGIMAGPIRDAIAAAKKAGRRLAVVASICGTELDPQRASAQREKLVAAGVIVMPGNAQAARFAGMIAASASSK</sequence>
<dbReference type="STRING" id="1184151.AW736_06190"/>
<dbReference type="RefSeq" id="WP_068769328.1">
    <property type="nucleotide sequence ID" value="NZ_CP109796.1"/>
</dbReference>
<evidence type="ECO:0000313" key="4">
    <source>
        <dbReference type="Proteomes" id="UP000078486"/>
    </source>
</evidence>
<dbReference type="SUPFAM" id="SSF52210">
    <property type="entry name" value="Succinyl-CoA synthetase domains"/>
    <property type="match status" value="2"/>
</dbReference>
<feature type="domain" description="ATP-citrate synthase/succinyl-CoA ligase C-terminal" evidence="1">
    <location>
        <begin position="354"/>
        <end position="515"/>
    </location>
</feature>
<dbReference type="GO" id="GO:0004775">
    <property type="term" value="F:succinate-CoA ligase (ADP-forming) activity"/>
    <property type="evidence" value="ECO:0007669"/>
    <property type="project" value="TreeGrafter"/>
</dbReference>
<name>A0A178ILK7_9BACT</name>
<evidence type="ECO:0008006" key="5">
    <source>
        <dbReference type="Google" id="ProtNLM"/>
    </source>
</evidence>
<dbReference type="Gene3D" id="3.40.50.261">
    <property type="entry name" value="Succinyl-CoA synthetase domains"/>
    <property type="match status" value="2"/>
</dbReference>
<dbReference type="Pfam" id="PF00549">
    <property type="entry name" value="Ligase_CoA"/>
    <property type="match status" value="1"/>
</dbReference>
<dbReference type="InterPro" id="IPR016102">
    <property type="entry name" value="Succinyl-CoA_synth-like"/>
</dbReference>
<dbReference type="InterPro" id="IPR032875">
    <property type="entry name" value="Succ_CoA_lig_flav_dom"/>
</dbReference>
<dbReference type="NCBIfam" id="NF004760">
    <property type="entry name" value="PRK06091.1"/>
    <property type="match status" value="1"/>
</dbReference>
<dbReference type="AlphaFoldDB" id="A0A178ILK7"/>
<dbReference type="InterPro" id="IPR005811">
    <property type="entry name" value="SUCC_ACL_C"/>
</dbReference>
<gene>
    <name evidence="3" type="ORF">AW736_06190</name>
</gene>
<protein>
    <recommendedName>
        <fullName evidence="5">FdrA family protein</fullName>
    </recommendedName>
</protein>
<dbReference type="PANTHER" id="PTHR11117:SF24">
    <property type="entry name" value="PROTEIN FDRA"/>
    <property type="match status" value="1"/>
</dbReference>
<dbReference type="GO" id="GO:0004776">
    <property type="term" value="F:succinate-CoA ligase (GDP-forming) activity"/>
    <property type="evidence" value="ECO:0007669"/>
    <property type="project" value="TreeGrafter"/>
</dbReference>
<feature type="domain" description="Succinyl-CoA synthetase-like flavodoxin" evidence="2">
    <location>
        <begin position="197"/>
        <end position="321"/>
    </location>
</feature>